<dbReference type="Proteomes" id="UP000028524">
    <property type="component" value="Unassembled WGS sequence"/>
</dbReference>
<dbReference type="OrthoDB" id="1735038at2759"/>
<sequence length="534" mass="59725">MKSSFFLSVVSTSLFIGDALGLFPKLSVVEPLELFQDEVAQLRSASFPLTGNGTFNTYIDHNNPRLGTFPIRYWYNATSWAGPGSPVILMTPGEIAAEGYTGYLTNRAMTGVYANAVGGAVLLVEHRYYGDSTPYEVQSTRNLRYHTLDQAVADFVLMARKVKLPFDTSGQTNAPKAPWVWVGGSYSGALAAWIERLAPGTFWAYHGSSGPLEAIYDYWQYFYPIQQGMPRNCSSDFEAIIDHVDRVFTHGSRKEKLALKESFGVEALEHDDDAAQSISSPIWAWQSIQLNSGYSQFYQMCDAIQGVNLTLSSSYSARGVGLKKALPNYAAWFKSSYIPGYCESYGYSDWSGTNNVQCWNTYNASMEVWHDWSARSAFYRSWVWQTCNDPFFYYQTGAPKGKPTVFSRLVGPEYYQRQCELLFPREGVFTYASNVGKTAADINAHTGGWFHTKTTRLITTNGEFDPWRSASVSSVFRPGGPFKGNSKAPVILIDGARHCNDLTLRNAVHPPVAAAQKVLLEQITAWVQEFYDRK</sequence>
<evidence type="ECO:0000256" key="5">
    <source>
        <dbReference type="ARBA" id="ARBA00023180"/>
    </source>
</evidence>
<dbReference type="SUPFAM" id="SSF53474">
    <property type="entry name" value="alpha/beta-Hydrolases"/>
    <property type="match status" value="1"/>
</dbReference>
<evidence type="ECO:0000256" key="6">
    <source>
        <dbReference type="SAM" id="SignalP"/>
    </source>
</evidence>
<dbReference type="PANTHER" id="PTHR11010">
    <property type="entry name" value="PROTEASE S28 PRO-X CARBOXYPEPTIDASE-RELATED"/>
    <property type="match status" value="1"/>
</dbReference>
<dbReference type="GO" id="GO:0008239">
    <property type="term" value="F:dipeptidyl-peptidase activity"/>
    <property type="evidence" value="ECO:0007669"/>
    <property type="project" value="TreeGrafter"/>
</dbReference>
<organism evidence="7 8">
    <name type="scientific">Stachybotrys chlorohalonatus (strain IBT 40285)</name>
    <dbReference type="NCBI Taxonomy" id="1283841"/>
    <lineage>
        <taxon>Eukaryota</taxon>
        <taxon>Fungi</taxon>
        <taxon>Dikarya</taxon>
        <taxon>Ascomycota</taxon>
        <taxon>Pezizomycotina</taxon>
        <taxon>Sordariomycetes</taxon>
        <taxon>Hypocreomycetidae</taxon>
        <taxon>Hypocreales</taxon>
        <taxon>Stachybotryaceae</taxon>
        <taxon>Stachybotrys</taxon>
    </lineage>
</organism>
<dbReference type="Gene3D" id="3.40.50.1820">
    <property type="entry name" value="alpha/beta hydrolase"/>
    <property type="match status" value="2"/>
</dbReference>
<proteinExistence type="inferred from homology"/>
<dbReference type="InParanoid" id="A0A084QKZ3"/>
<keyword evidence="8" id="KW-1185">Reference proteome</keyword>
<keyword evidence="5" id="KW-0325">Glycoprotein</keyword>
<comment type="similarity">
    <text evidence="1">Belongs to the peptidase S28 family.</text>
</comment>
<dbReference type="OMA" id="CERFDVY"/>
<keyword evidence="4" id="KW-0378">Hydrolase</keyword>
<evidence type="ECO:0000256" key="4">
    <source>
        <dbReference type="ARBA" id="ARBA00022801"/>
    </source>
</evidence>
<evidence type="ECO:0000256" key="2">
    <source>
        <dbReference type="ARBA" id="ARBA00022670"/>
    </source>
</evidence>
<evidence type="ECO:0000313" key="8">
    <source>
        <dbReference type="Proteomes" id="UP000028524"/>
    </source>
</evidence>
<dbReference type="EMBL" id="KL660665">
    <property type="protein sequence ID" value="KFA64628.1"/>
    <property type="molecule type" value="Genomic_DNA"/>
</dbReference>
<feature type="signal peptide" evidence="6">
    <location>
        <begin position="1"/>
        <end position="21"/>
    </location>
</feature>
<dbReference type="GO" id="GO:0006508">
    <property type="term" value="P:proteolysis"/>
    <property type="evidence" value="ECO:0007669"/>
    <property type="project" value="UniProtKB-KW"/>
</dbReference>
<reference evidence="7 8" key="1">
    <citation type="journal article" date="2014" name="BMC Genomics">
        <title>Comparative genome sequencing reveals chemotype-specific gene clusters in the toxigenic black mold Stachybotrys.</title>
        <authorList>
            <person name="Semeiks J."/>
            <person name="Borek D."/>
            <person name="Otwinowski Z."/>
            <person name="Grishin N.V."/>
        </authorList>
    </citation>
    <scope>NUCLEOTIDE SEQUENCE [LARGE SCALE GENOMIC DNA]</scope>
    <source>
        <strain evidence="7 8">IBT 40285</strain>
    </source>
</reference>
<keyword evidence="3 6" id="KW-0732">Signal</keyword>
<gene>
    <name evidence="7" type="ORF">S40285_03960</name>
</gene>
<evidence type="ECO:0000256" key="3">
    <source>
        <dbReference type="ARBA" id="ARBA00022729"/>
    </source>
</evidence>
<name>A0A084QKZ3_STAC4</name>
<evidence type="ECO:0000313" key="7">
    <source>
        <dbReference type="EMBL" id="KFA64628.1"/>
    </source>
</evidence>
<dbReference type="InterPro" id="IPR008758">
    <property type="entry name" value="Peptidase_S28"/>
</dbReference>
<keyword evidence="2" id="KW-0645">Protease</keyword>
<dbReference type="GO" id="GO:0070008">
    <property type="term" value="F:serine-type exopeptidase activity"/>
    <property type="evidence" value="ECO:0007669"/>
    <property type="project" value="InterPro"/>
</dbReference>
<dbReference type="PANTHER" id="PTHR11010:SF23">
    <property type="entry name" value="SERINE PEPTIDASE"/>
    <property type="match status" value="1"/>
</dbReference>
<accession>A0A084QKZ3</accession>
<dbReference type="HOGENOM" id="CLU_023630_1_0_1"/>
<evidence type="ECO:0000256" key="1">
    <source>
        <dbReference type="ARBA" id="ARBA00011079"/>
    </source>
</evidence>
<dbReference type="InterPro" id="IPR029058">
    <property type="entry name" value="AB_hydrolase_fold"/>
</dbReference>
<dbReference type="Pfam" id="PF05577">
    <property type="entry name" value="Peptidase_S28"/>
    <property type="match status" value="1"/>
</dbReference>
<protein>
    <submittedName>
        <fullName evidence="7">Uncharacterized protein</fullName>
    </submittedName>
</protein>
<feature type="chain" id="PRO_5001779555" evidence="6">
    <location>
        <begin position="22"/>
        <end position="534"/>
    </location>
</feature>
<dbReference type="AlphaFoldDB" id="A0A084QKZ3"/>